<sequence>MSYIDITDLTFSYTKQGPLVLENQQLSFQQATFNVLTGPSGSGKSTLLRLLCGLFPQYTGHLQNGQILLDGEDIAGMDISKRAQKIAMLFQVPAEQFAMPTPRQELIFTLENMRIAPEQMDQRITQAFDFTGISEFADREFSSLSGGEQQKVALAIILALDADTILLDEPFANVDPEARNFLLRRLKQLVSNRGKTVIIADHDLSDYQQLADYLYVMEPTQKQIHLATEAEMQQRFLSFEQNRHQQISISLPAQTDTAEFKLRDFSTGHQKVLLKQANFELMKHHLTVFTGPNGVGKSTLFNSLTKLQDYQGSLTWENNEIAKLKVKDYSRHVALVFQEPISQFLKVTVAEELELSLHNQYDHAWTKERVRDTLADLGLTGFDDHVVYMLSEGQKRKLQILLMLIMGVPTLLLDEPLTGLDLVSVHKIMQLLQQAVRNEDKTVIMISHQLTDVADYADYHISLHEKELSYEASL</sequence>
<dbReference type="InterPro" id="IPR003439">
    <property type="entry name" value="ABC_transporter-like_ATP-bd"/>
</dbReference>
<keyword evidence="7" id="KW-1278">Translocase</keyword>
<proteinExistence type="inferred from homology"/>
<dbReference type="SUPFAM" id="SSF52540">
    <property type="entry name" value="P-loop containing nucleoside triphosphate hydrolases"/>
    <property type="match status" value="2"/>
</dbReference>
<dbReference type="InterPro" id="IPR015856">
    <property type="entry name" value="ABC_transpr_CbiO/EcfA_su"/>
</dbReference>
<name>A0A0R2JVL9_9LACO</name>
<evidence type="ECO:0000256" key="3">
    <source>
        <dbReference type="ARBA" id="ARBA00022448"/>
    </source>
</evidence>
<dbReference type="Pfam" id="PF00005">
    <property type="entry name" value="ABC_tran"/>
    <property type="match status" value="2"/>
</dbReference>
<protein>
    <submittedName>
        <fullName evidence="10">Polyamine-transporting ATPase</fullName>
    </submittedName>
</protein>
<evidence type="ECO:0000256" key="8">
    <source>
        <dbReference type="ARBA" id="ARBA00023136"/>
    </source>
</evidence>
<dbReference type="Proteomes" id="UP000051491">
    <property type="component" value="Unassembled WGS sequence"/>
</dbReference>
<reference evidence="10 11" key="1">
    <citation type="journal article" date="2015" name="Genome Announc.">
        <title>Expanding the biotechnology potential of lactobacilli through comparative genomics of 213 strains and associated genera.</title>
        <authorList>
            <person name="Sun Z."/>
            <person name="Harris H.M."/>
            <person name="McCann A."/>
            <person name="Guo C."/>
            <person name="Argimon S."/>
            <person name="Zhang W."/>
            <person name="Yang X."/>
            <person name="Jeffery I.B."/>
            <person name="Cooney J.C."/>
            <person name="Kagawa T.F."/>
            <person name="Liu W."/>
            <person name="Song Y."/>
            <person name="Salvetti E."/>
            <person name="Wrobel A."/>
            <person name="Rasinkangas P."/>
            <person name="Parkhill J."/>
            <person name="Rea M.C."/>
            <person name="O'Sullivan O."/>
            <person name="Ritari J."/>
            <person name="Douillard F.P."/>
            <person name="Paul Ross R."/>
            <person name="Yang R."/>
            <person name="Briner A.E."/>
            <person name="Felis G.E."/>
            <person name="de Vos W.M."/>
            <person name="Barrangou R."/>
            <person name="Klaenhammer T.R."/>
            <person name="Caufield P.W."/>
            <person name="Cui Y."/>
            <person name="Zhang H."/>
            <person name="O'Toole P.W."/>
        </authorList>
    </citation>
    <scope>NUCLEOTIDE SEQUENCE [LARGE SCALE GENOMIC DNA]</scope>
    <source>
        <strain evidence="10 11">DSM 15353</strain>
    </source>
</reference>
<dbReference type="GO" id="GO:0016887">
    <property type="term" value="F:ATP hydrolysis activity"/>
    <property type="evidence" value="ECO:0007669"/>
    <property type="project" value="InterPro"/>
</dbReference>
<keyword evidence="5" id="KW-0547">Nucleotide-binding</keyword>
<evidence type="ECO:0000256" key="6">
    <source>
        <dbReference type="ARBA" id="ARBA00022840"/>
    </source>
</evidence>
<dbReference type="EMBL" id="JQBK01000084">
    <property type="protein sequence ID" value="KRN81112.1"/>
    <property type="molecule type" value="Genomic_DNA"/>
</dbReference>
<dbReference type="GO" id="GO:0043190">
    <property type="term" value="C:ATP-binding cassette (ABC) transporter complex"/>
    <property type="evidence" value="ECO:0007669"/>
    <property type="project" value="TreeGrafter"/>
</dbReference>
<keyword evidence="8" id="KW-0472">Membrane</keyword>
<keyword evidence="6" id="KW-0067">ATP-binding</keyword>
<dbReference type="RefSeq" id="WP_010497642.1">
    <property type="nucleotide sequence ID" value="NZ_JQBK01000084.1"/>
</dbReference>
<dbReference type="PANTHER" id="PTHR43553:SF27">
    <property type="entry name" value="ENERGY-COUPLING FACTOR TRANSPORTER ATP-BINDING PROTEIN ECFA2"/>
    <property type="match status" value="1"/>
</dbReference>
<dbReference type="AlphaFoldDB" id="A0A0R2JVL9"/>
<feature type="domain" description="ABC transporter" evidence="9">
    <location>
        <begin position="253"/>
        <end position="474"/>
    </location>
</feature>
<dbReference type="InterPro" id="IPR003593">
    <property type="entry name" value="AAA+_ATPase"/>
</dbReference>
<dbReference type="PROSITE" id="PS00211">
    <property type="entry name" value="ABC_TRANSPORTER_1"/>
    <property type="match status" value="1"/>
</dbReference>
<dbReference type="PANTHER" id="PTHR43553">
    <property type="entry name" value="HEAVY METAL TRANSPORTER"/>
    <property type="match status" value="1"/>
</dbReference>
<comment type="similarity">
    <text evidence="2">Belongs to the ABC transporter superfamily.</text>
</comment>
<accession>A0A0R2JVL9</accession>
<feature type="domain" description="ABC transporter" evidence="9">
    <location>
        <begin position="4"/>
        <end position="244"/>
    </location>
</feature>
<evidence type="ECO:0000313" key="10">
    <source>
        <dbReference type="EMBL" id="KRN81112.1"/>
    </source>
</evidence>
<dbReference type="STRING" id="89059.LAC1533_2104"/>
<dbReference type="InterPro" id="IPR017871">
    <property type="entry name" value="ABC_transporter-like_CS"/>
</dbReference>
<comment type="subcellular location">
    <subcellularLocation>
        <location evidence="1">Cell membrane</location>
        <topology evidence="1">Peripheral membrane protein</topology>
    </subcellularLocation>
</comment>
<keyword evidence="3" id="KW-0813">Transport</keyword>
<dbReference type="GeneID" id="95350205"/>
<dbReference type="InterPro" id="IPR050095">
    <property type="entry name" value="ECF_ABC_transporter_ATP-bd"/>
</dbReference>
<evidence type="ECO:0000256" key="1">
    <source>
        <dbReference type="ARBA" id="ARBA00004202"/>
    </source>
</evidence>
<evidence type="ECO:0000256" key="7">
    <source>
        <dbReference type="ARBA" id="ARBA00022967"/>
    </source>
</evidence>
<gene>
    <name evidence="10" type="ORF">IV43_GL002122</name>
</gene>
<evidence type="ECO:0000256" key="4">
    <source>
        <dbReference type="ARBA" id="ARBA00022475"/>
    </source>
</evidence>
<dbReference type="PROSITE" id="PS50893">
    <property type="entry name" value="ABC_TRANSPORTER_2"/>
    <property type="match status" value="2"/>
</dbReference>
<organism evidence="10 11">
    <name type="scientific">Ligilactobacillus acidipiscis</name>
    <dbReference type="NCBI Taxonomy" id="89059"/>
    <lineage>
        <taxon>Bacteria</taxon>
        <taxon>Bacillati</taxon>
        <taxon>Bacillota</taxon>
        <taxon>Bacilli</taxon>
        <taxon>Lactobacillales</taxon>
        <taxon>Lactobacillaceae</taxon>
        <taxon>Ligilactobacillus</taxon>
    </lineage>
</organism>
<dbReference type="OrthoDB" id="501320at2"/>
<evidence type="ECO:0000313" key="11">
    <source>
        <dbReference type="Proteomes" id="UP000051491"/>
    </source>
</evidence>
<dbReference type="InterPro" id="IPR027417">
    <property type="entry name" value="P-loop_NTPase"/>
</dbReference>
<dbReference type="GO" id="GO:0005524">
    <property type="term" value="F:ATP binding"/>
    <property type="evidence" value="ECO:0007669"/>
    <property type="project" value="UniProtKB-KW"/>
</dbReference>
<evidence type="ECO:0000259" key="9">
    <source>
        <dbReference type="PROSITE" id="PS50893"/>
    </source>
</evidence>
<dbReference type="GO" id="GO:0042626">
    <property type="term" value="F:ATPase-coupled transmembrane transporter activity"/>
    <property type="evidence" value="ECO:0007669"/>
    <property type="project" value="TreeGrafter"/>
</dbReference>
<keyword evidence="4" id="KW-1003">Cell membrane</keyword>
<evidence type="ECO:0000256" key="2">
    <source>
        <dbReference type="ARBA" id="ARBA00005417"/>
    </source>
</evidence>
<dbReference type="PATRIC" id="fig|89059.3.peg.2241"/>
<dbReference type="Gene3D" id="3.40.50.300">
    <property type="entry name" value="P-loop containing nucleotide triphosphate hydrolases"/>
    <property type="match status" value="2"/>
</dbReference>
<evidence type="ECO:0000256" key="5">
    <source>
        <dbReference type="ARBA" id="ARBA00022741"/>
    </source>
</evidence>
<dbReference type="CDD" id="cd03225">
    <property type="entry name" value="ABC_cobalt_CbiO_domain1"/>
    <property type="match status" value="2"/>
</dbReference>
<comment type="caution">
    <text evidence="10">The sequence shown here is derived from an EMBL/GenBank/DDBJ whole genome shotgun (WGS) entry which is preliminary data.</text>
</comment>
<dbReference type="SMART" id="SM00382">
    <property type="entry name" value="AAA"/>
    <property type="match status" value="2"/>
</dbReference>